<dbReference type="AlphaFoldDB" id="A0AAN7MJU6"/>
<feature type="transmembrane region" description="Helical" evidence="2">
    <location>
        <begin position="197"/>
        <end position="224"/>
    </location>
</feature>
<keyword evidence="6" id="KW-1185">Reference proteome</keyword>
<feature type="region of interest" description="Disordered" evidence="1">
    <location>
        <begin position="63"/>
        <end position="89"/>
    </location>
</feature>
<dbReference type="PROSITE" id="PS50017">
    <property type="entry name" value="DEATH_DOMAIN"/>
    <property type="match status" value="1"/>
</dbReference>
<feature type="chain" id="PRO_5042943232" description="Death domain-containing protein" evidence="3">
    <location>
        <begin position="26"/>
        <end position="235"/>
    </location>
</feature>
<dbReference type="Proteomes" id="UP001333110">
    <property type="component" value="Unassembled WGS sequence"/>
</dbReference>
<accession>A0AAN7MJU6</accession>
<keyword evidence="2" id="KW-0812">Transmembrane</keyword>
<dbReference type="SUPFAM" id="SSF47986">
    <property type="entry name" value="DEATH domain"/>
    <property type="match status" value="1"/>
</dbReference>
<protein>
    <recommendedName>
        <fullName evidence="4">Death domain-containing protein</fullName>
    </recommendedName>
</protein>
<gene>
    <name evidence="5" type="ORF">QYF61_027442</name>
</gene>
<feature type="signal peptide" evidence="3">
    <location>
        <begin position="1"/>
        <end position="25"/>
    </location>
</feature>
<evidence type="ECO:0000313" key="5">
    <source>
        <dbReference type="EMBL" id="KAK4807399.1"/>
    </source>
</evidence>
<feature type="compositionally biased region" description="Basic and acidic residues" evidence="1">
    <location>
        <begin position="63"/>
        <end position="74"/>
    </location>
</feature>
<reference evidence="5 6" key="1">
    <citation type="journal article" date="2023" name="J. Hered.">
        <title>Chromosome-level genome of the wood stork (Mycteria americana) provides insight into avian chromosome evolution.</title>
        <authorList>
            <person name="Flamio R. Jr."/>
            <person name="Ramstad K.M."/>
        </authorList>
    </citation>
    <scope>NUCLEOTIDE SEQUENCE [LARGE SCALE GENOMIC DNA]</scope>
    <source>
        <strain evidence="5">JAX WOST 10</strain>
    </source>
</reference>
<name>A0AAN7MJU6_MYCAM</name>
<dbReference type="EMBL" id="JAUNZN010000031">
    <property type="protein sequence ID" value="KAK4807399.1"/>
    <property type="molecule type" value="Genomic_DNA"/>
</dbReference>
<evidence type="ECO:0000256" key="1">
    <source>
        <dbReference type="SAM" id="MobiDB-lite"/>
    </source>
</evidence>
<evidence type="ECO:0000256" key="2">
    <source>
        <dbReference type="SAM" id="Phobius"/>
    </source>
</evidence>
<evidence type="ECO:0000259" key="4">
    <source>
        <dbReference type="PROSITE" id="PS50017"/>
    </source>
</evidence>
<keyword evidence="3" id="KW-0732">Signal</keyword>
<dbReference type="GO" id="GO:0007165">
    <property type="term" value="P:signal transduction"/>
    <property type="evidence" value="ECO:0007669"/>
    <property type="project" value="InterPro"/>
</dbReference>
<dbReference type="InterPro" id="IPR000488">
    <property type="entry name" value="Death_dom"/>
</dbReference>
<keyword evidence="2" id="KW-0472">Membrane</keyword>
<evidence type="ECO:0000313" key="6">
    <source>
        <dbReference type="Proteomes" id="UP001333110"/>
    </source>
</evidence>
<evidence type="ECO:0000256" key="3">
    <source>
        <dbReference type="SAM" id="SignalP"/>
    </source>
</evidence>
<organism evidence="5 6">
    <name type="scientific">Mycteria americana</name>
    <name type="common">Wood stork</name>
    <dbReference type="NCBI Taxonomy" id="33587"/>
    <lineage>
        <taxon>Eukaryota</taxon>
        <taxon>Metazoa</taxon>
        <taxon>Chordata</taxon>
        <taxon>Craniata</taxon>
        <taxon>Vertebrata</taxon>
        <taxon>Euteleostomi</taxon>
        <taxon>Archelosauria</taxon>
        <taxon>Archosauria</taxon>
        <taxon>Dinosauria</taxon>
        <taxon>Saurischia</taxon>
        <taxon>Theropoda</taxon>
        <taxon>Coelurosauria</taxon>
        <taxon>Aves</taxon>
        <taxon>Neognathae</taxon>
        <taxon>Neoaves</taxon>
        <taxon>Aequornithes</taxon>
        <taxon>Ciconiiformes</taxon>
        <taxon>Ciconiidae</taxon>
        <taxon>Mycteria</taxon>
    </lineage>
</organism>
<feature type="domain" description="Death" evidence="4">
    <location>
        <begin position="63"/>
        <end position="134"/>
    </location>
</feature>
<proteinExistence type="predicted"/>
<keyword evidence="2" id="KW-1133">Transmembrane helix</keyword>
<dbReference type="Gene3D" id="1.10.533.10">
    <property type="entry name" value="Death Domain, Fas"/>
    <property type="match status" value="1"/>
</dbReference>
<dbReference type="CDD" id="cd01670">
    <property type="entry name" value="Death"/>
    <property type="match status" value="1"/>
</dbReference>
<comment type="caution">
    <text evidence="5">The sequence shown here is derived from an EMBL/GenBank/DDBJ whole genome shotgun (WGS) entry which is preliminary data.</text>
</comment>
<dbReference type="InterPro" id="IPR011029">
    <property type="entry name" value="DEATH-like_dom_sf"/>
</dbReference>
<sequence>MPRGTRAMLAPVGLILLLLGLGGRCEDTVAANVGCHTMSRIAELLSPSECRLLQGQLAGPDRDLGERELDRLSEENNPIRPRRRRRDLRSPMGCSEALRDWLETAGEVTTWDRLARGLRQIGRSDIARELGKNLNQDRSLELRRNVEEYSRTVQHLTSSLLLEGERHGGARGRRAPAGDLGDLLFERRPPPPYTRSLLGWVGPVVSGVLGGFLASVLFAAAAVYSCRWTLGSDAT</sequence>